<dbReference type="InterPro" id="IPR011055">
    <property type="entry name" value="Dup_hybrid_motif"/>
</dbReference>
<dbReference type="EMBL" id="CP086322">
    <property type="protein sequence ID" value="UQA92000.1"/>
    <property type="molecule type" value="Genomic_DNA"/>
</dbReference>
<feature type="signal peptide" evidence="4">
    <location>
        <begin position="1"/>
        <end position="36"/>
    </location>
</feature>
<keyword evidence="7" id="KW-1185">Reference proteome</keyword>
<accession>A0ABY4M2K2</accession>
<evidence type="ECO:0000256" key="4">
    <source>
        <dbReference type="SAM" id="SignalP"/>
    </source>
</evidence>
<keyword evidence="1" id="KW-0645">Protease</keyword>
<evidence type="ECO:0000256" key="1">
    <source>
        <dbReference type="ARBA" id="ARBA00022670"/>
    </source>
</evidence>
<dbReference type="Pfam" id="PF01483">
    <property type="entry name" value="P_proprotein"/>
    <property type="match status" value="1"/>
</dbReference>
<name>A0ABY4M2K2_9ACTN</name>
<sequence>MHPVRPSRIAAAVRPTRLAAALAGLALILTAGPAATAVPADTAEPRPRSVTLEEAVTTAMLGQSRAERSPLAERNAGTEVNIQRRHGGWVFGSAVIKAPKERRAHPRGWLFLAHEQDGGGWKSALDTDPAFAALVQRAPAAVVSAGEKKTFAANAMNAQDTPSTQPPQNARITQNAPGSRQEKTGLALPYTLGKTWKIIGGLHGWSGQPRPWSSIDLDSRESNREVLSAQSGRAYWMCSNGGHLRVVHDNGWTTEYYHLLDEIRPDGDPVRLGEYLGLTSTRIPCGGSAGSNHVHFALKKGGSFVPMASNVIGGWDYFEGNSAYGGGAVRGDDYRYTGDDLRNYGPEDGRTFHREGRTDIPDPGEATAAVKVSGIEGNAPADLQVYADIHHPYRGDVQLDLIAPDGTAYRLRDADPNDGGDLIHEQYTVDASAEPANGTWRLRATDTDGGDNGYIDAVFLTF</sequence>
<dbReference type="SUPFAM" id="SSF51261">
    <property type="entry name" value="Duplicated hybrid motif"/>
    <property type="match status" value="1"/>
</dbReference>
<dbReference type="InterPro" id="IPR002884">
    <property type="entry name" value="P_dom"/>
</dbReference>
<organism evidence="6 7">
    <name type="scientific">Streptomyces halobius</name>
    <dbReference type="NCBI Taxonomy" id="2879846"/>
    <lineage>
        <taxon>Bacteria</taxon>
        <taxon>Bacillati</taxon>
        <taxon>Actinomycetota</taxon>
        <taxon>Actinomycetes</taxon>
        <taxon>Kitasatosporales</taxon>
        <taxon>Streptomycetaceae</taxon>
        <taxon>Streptomyces</taxon>
    </lineage>
</organism>
<feature type="chain" id="PRO_5046210743" evidence="4">
    <location>
        <begin position="37"/>
        <end position="462"/>
    </location>
</feature>
<evidence type="ECO:0000256" key="2">
    <source>
        <dbReference type="ARBA" id="ARBA00022801"/>
    </source>
</evidence>
<feature type="domain" description="P/Homo B" evidence="5">
    <location>
        <begin position="344"/>
        <end position="462"/>
    </location>
</feature>
<evidence type="ECO:0000313" key="7">
    <source>
        <dbReference type="Proteomes" id="UP000830115"/>
    </source>
</evidence>
<evidence type="ECO:0000313" key="6">
    <source>
        <dbReference type="EMBL" id="UQA92000.1"/>
    </source>
</evidence>
<protein>
    <submittedName>
        <fullName evidence="6">Proprotein convertase P-domain-containing protein</fullName>
    </submittedName>
</protein>
<dbReference type="PROSITE" id="PS51829">
    <property type="entry name" value="P_HOMO_B"/>
    <property type="match status" value="1"/>
</dbReference>
<proteinExistence type="predicted"/>
<dbReference type="CDD" id="cd12797">
    <property type="entry name" value="M23_peptidase"/>
    <property type="match status" value="1"/>
</dbReference>
<keyword evidence="2" id="KW-0378">Hydrolase</keyword>
<keyword evidence="4" id="KW-0732">Signal</keyword>
<dbReference type="SUPFAM" id="SSF49785">
    <property type="entry name" value="Galactose-binding domain-like"/>
    <property type="match status" value="1"/>
</dbReference>
<reference evidence="6" key="1">
    <citation type="submission" date="2021-10" db="EMBL/GenBank/DDBJ databases">
        <title>Streptomyces nigrumlapis sp.nov.,an antimicrobial producing actinobacterium isolated from Black Gobi rocks.</title>
        <authorList>
            <person name="Wen Y."/>
            <person name="Zhang W."/>
            <person name="Liu X.G."/>
        </authorList>
    </citation>
    <scope>NUCLEOTIDE SEQUENCE</scope>
    <source>
        <strain evidence="6">ST13-2-2</strain>
    </source>
</reference>
<evidence type="ECO:0000259" key="5">
    <source>
        <dbReference type="PROSITE" id="PS51829"/>
    </source>
</evidence>
<dbReference type="RefSeq" id="WP_248862815.1">
    <property type="nucleotide sequence ID" value="NZ_CP086322.1"/>
</dbReference>
<feature type="region of interest" description="Disordered" evidence="3">
    <location>
        <begin position="157"/>
        <end position="182"/>
    </location>
</feature>
<gene>
    <name evidence="6" type="ORF">K9S39_09205</name>
</gene>
<dbReference type="Gene3D" id="2.60.120.260">
    <property type="entry name" value="Galactose-binding domain-like"/>
    <property type="match status" value="1"/>
</dbReference>
<dbReference type="Proteomes" id="UP000830115">
    <property type="component" value="Chromosome"/>
</dbReference>
<dbReference type="InterPro" id="IPR008979">
    <property type="entry name" value="Galactose-bd-like_sf"/>
</dbReference>
<dbReference type="Gene3D" id="2.70.70.10">
    <property type="entry name" value="Glucose Permease (Domain IIA)"/>
    <property type="match status" value="1"/>
</dbReference>
<evidence type="ECO:0000256" key="3">
    <source>
        <dbReference type="SAM" id="MobiDB-lite"/>
    </source>
</evidence>
<feature type="compositionally biased region" description="Polar residues" evidence="3">
    <location>
        <begin position="157"/>
        <end position="178"/>
    </location>
</feature>